<evidence type="ECO:0000313" key="20">
    <source>
        <dbReference type="WBParaSite" id="DME_0000402801-mRNA-1"/>
    </source>
</evidence>
<keyword evidence="8 15" id="KW-0175">Coiled coil</keyword>
<evidence type="ECO:0000256" key="7">
    <source>
        <dbReference type="ARBA" id="ARBA00022840"/>
    </source>
</evidence>
<sequence>MQQKNKSVSKKKNVQVAVRIRPLNETEKSEKARISLTAYEDKRTIMVKERCANKEFGPFDKVYGMHSSQLEIYTDLVKPLVQEVLAGYNCTIFAYGQTSTGKTYTMEGIHSHEADLDWKADTTAGIIPRALQHVFSQLEKQPNDDYSVRVSYVELYNEELYDLLGRSDIEQTRLRLYEDPIRKGSIIISSLEEVAVHNRDEVYNLLRKGAEKRRTAATLMNMTSSRSHSVFTVTVVMRESATVGEELMKQGKLYLVDLAGSENIGRSGAVEMRAREAGNINQSLLTLGRVITALTSGASHVPYRESKLTRILQDSLGGKTITTIIATLSPSSTNLEESYNTLDYAARAKNIKNHPEVNQKLSRRGILKVFDEEIERLKRDLQAAREKNGIYLDKDNYEYGFFHMKLMPLLKL</sequence>
<evidence type="ECO:0000256" key="13">
    <source>
        <dbReference type="PROSITE-ProRule" id="PRU00283"/>
    </source>
</evidence>
<protein>
    <recommendedName>
        <fullName evidence="14">Kinesin-like protein</fullName>
    </recommendedName>
</protein>
<dbReference type="Pfam" id="PF00225">
    <property type="entry name" value="Kinesin"/>
    <property type="match status" value="1"/>
</dbReference>
<dbReference type="PROSITE" id="PS00411">
    <property type="entry name" value="KINESIN_MOTOR_1"/>
    <property type="match status" value="1"/>
</dbReference>
<reference evidence="17 19" key="2">
    <citation type="submission" date="2018-11" db="EMBL/GenBank/DDBJ databases">
        <authorList>
            <consortium name="Pathogen Informatics"/>
        </authorList>
    </citation>
    <scope>NUCLEOTIDE SEQUENCE [LARGE SCALE GENOMIC DNA]</scope>
</reference>
<keyword evidence="11" id="KW-0131">Cell cycle</keyword>
<keyword evidence="2" id="KW-0963">Cytoplasm</keyword>
<keyword evidence="9 13" id="KW-0505">Motor protein</keyword>
<feature type="domain" description="Kinesin motor" evidence="16">
    <location>
        <begin position="13"/>
        <end position="351"/>
    </location>
</feature>
<feature type="coiled-coil region" evidence="15">
    <location>
        <begin position="367"/>
        <end position="394"/>
    </location>
</feature>
<dbReference type="EMBL" id="UYYG01000003">
    <property type="protein sequence ID" value="VDN50419.1"/>
    <property type="molecule type" value="Genomic_DNA"/>
</dbReference>
<evidence type="ECO:0000256" key="15">
    <source>
        <dbReference type="SAM" id="Coils"/>
    </source>
</evidence>
<evidence type="ECO:0000256" key="11">
    <source>
        <dbReference type="ARBA" id="ARBA00023306"/>
    </source>
</evidence>
<dbReference type="InterPro" id="IPR047241">
    <property type="entry name" value="KIF11-like_kin_motor_dom"/>
</dbReference>
<evidence type="ECO:0000259" key="16">
    <source>
        <dbReference type="PROSITE" id="PS50067"/>
    </source>
</evidence>
<dbReference type="Proteomes" id="UP000274756">
    <property type="component" value="Unassembled WGS sequence"/>
</dbReference>
<dbReference type="GO" id="GO:0008574">
    <property type="term" value="F:plus-end-directed microtubule motor activity"/>
    <property type="evidence" value="ECO:0007669"/>
    <property type="project" value="TreeGrafter"/>
</dbReference>
<feature type="binding site" evidence="13">
    <location>
        <begin position="96"/>
        <end position="103"/>
    </location>
    <ligand>
        <name>ATP</name>
        <dbReference type="ChEBI" id="CHEBI:30616"/>
    </ligand>
</feature>
<dbReference type="GO" id="GO:0007018">
    <property type="term" value="P:microtubule-based movement"/>
    <property type="evidence" value="ECO:0007669"/>
    <property type="project" value="InterPro"/>
</dbReference>
<evidence type="ECO:0000256" key="4">
    <source>
        <dbReference type="ARBA" id="ARBA00022701"/>
    </source>
</evidence>
<dbReference type="GO" id="GO:0008017">
    <property type="term" value="F:microtubule binding"/>
    <property type="evidence" value="ECO:0007669"/>
    <property type="project" value="InterPro"/>
</dbReference>
<dbReference type="WBParaSite" id="DME_0000402801-mRNA-1">
    <property type="protein sequence ID" value="DME_0000402801-mRNA-1"/>
    <property type="gene ID" value="DME_0000402801"/>
</dbReference>
<dbReference type="PRINTS" id="PR00380">
    <property type="entry name" value="KINESINHEAVY"/>
</dbReference>
<dbReference type="GO" id="GO:0051301">
    <property type="term" value="P:cell division"/>
    <property type="evidence" value="ECO:0007669"/>
    <property type="project" value="UniProtKB-KW"/>
</dbReference>
<keyword evidence="7 13" id="KW-0067">ATP-binding</keyword>
<evidence type="ECO:0000256" key="14">
    <source>
        <dbReference type="RuleBase" id="RU000394"/>
    </source>
</evidence>
<dbReference type="GO" id="GO:0051231">
    <property type="term" value="P:spindle elongation"/>
    <property type="evidence" value="ECO:0007669"/>
    <property type="project" value="TreeGrafter"/>
</dbReference>
<dbReference type="OrthoDB" id="3176171at2759"/>
<dbReference type="SUPFAM" id="SSF52540">
    <property type="entry name" value="P-loop containing nucleoside triphosphate hydrolases"/>
    <property type="match status" value="1"/>
</dbReference>
<dbReference type="InterPro" id="IPR019821">
    <property type="entry name" value="Kinesin_motor_CS"/>
</dbReference>
<dbReference type="InterPro" id="IPR036961">
    <property type="entry name" value="Kinesin_motor_dom_sf"/>
</dbReference>
<dbReference type="GO" id="GO:0005524">
    <property type="term" value="F:ATP binding"/>
    <property type="evidence" value="ECO:0007669"/>
    <property type="project" value="UniProtKB-UniRule"/>
</dbReference>
<keyword evidence="4 14" id="KW-0493">Microtubule</keyword>
<evidence type="ECO:0000256" key="3">
    <source>
        <dbReference type="ARBA" id="ARBA00022618"/>
    </source>
</evidence>
<comment type="similarity">
    <text evidence="12">Belongs to the TRAFAC class myosin-kinesin ATPase superfamily. Kinesin family. KIN-5/BimC subfamily.</text>
</comment>
<evidence type="ECO:0000256" key="10">
    <source>
        <dbReference type="ARBA" id="ARBA00023212"/>
    </source>
</evidence>
<dbReference type="PANTHER" id="PTHR47970">
    <property type="entry name" value="KINESIN-LIKE PROTEIN KIF11"/>
    <property type="match status" value="1"/>
</dbReference>
<evidence type="ECO:0000256" key="8">
    <source>
        <dbReference type="ARBA" id="ARBA00023054"/>
    </source>
</evidence>
<dbReference type="CDD" id="cd01364">
    <property type="entry name" value="KISc_BimC_Eg5"/>
    <property type="match status" value="1"/>
</dbReference>
<keyword evidence="3" id="KW-0132">Cell division</keyword>
<dbReference type="SMART" id="SM00129">
    <property type="entry name" value="KISc"/>
    <property type="match status" value="1"/>
</dbReference>
<dbReference type="STRING" id="318479.A0A0N4UA71"/>
<keyword evidence="5 13" id="KW-0547">Nucleotide-binding</keyword>
<evidence type="ECO:0000256" key="6">
    <source>
        <dbReference type="ARBA" id="ARBA00022776"/>
    </source>
</evidence>
<name>A0A0N4UA71_DRAME</name>
<comment type="subcellular location">
    <subcellularLocation>
        <location evidence="1">Cytoplasm</location>
        <location evidence="1">Cytoskeleton</location>
    </subcellularLocation>
</comment>
<organism evidence="18 20">
    <name type="scientific">Dracunculus medinensis</name>
    <name type="common">Guinea worm</name>
    <dbReference type="NCBI Taxonomy" id="318479"/>
    <lineage>
        <taxon>Eukaryota</taxon>
        <taxon>Metazoa</taxon>
        <taxon>Ecdysozoa</taxon>
        <taxon>Nematoda</taxon>
        <taxon>Chromadorea</taxon>
        <taxon>Rhabditida</taxon>
        <taxon>Spirurina</taxon>
        <taxon>Dracunculoidea</taxon>
        <taxon>Dracunculidae</taxon>
        <taxon>Dracunculus</taxon>
    </lineage>
</organism>
<dbReference type="PANTHER" id="PTHR47970:SF12">
    <property type="entry name" value="KINESIN FAMILY MEMBER 11"/>
    <property type="match status" value="1"/>
</dbReference>
<dbReference type="FunFam" id="3.40.850.10:FF:000051">
    <property type="entry name" value="Kinesin-like protein bimC"/>
    <property type="match status" value="1"/>
</dbReference>
<dbReference type="InterPro" id="IPR001752">
    <property type="entry name" value="Kinesin_motor_dom"/>
</dbReference>
<dbReference type="GO" id="GO:0005876">
    <property type="term" value="C:spindle microtubule"/>
    <property type="evidence" value="ECO:0007669"/>
    <property type="project" value="TreeGrafter"/>
</dbReference>
<evidence type="ECO:0000313" key="18">
    <source>
        <dbReference type="Proteomes" id="UP000038040"/>
    </source>
</evidence>
<dbReference type="Proteomes" id="UP000038040">
    <property type="component" value="Unplaced"/>
</dbReference>
<proteinExistence type="inferred from homology"/>
<evidence type="ECO:0000256" key="2">
    <source>
        <dbReference type="ARBA" id="ARBA00022490"/>
    </source>
</evidence>
<dbReference type="InterPro" id="IPR027417">
    <property type="entry name" value="P-loop_NTPase"/>
</dbReference>
<evidence type="ECO:0000256" key="1">
    <source>
        <dbReference type="ARBA" id="ARBA00004245"/>
    </source>
</evidence>
<dbReference type="AlphaFoldDB" id="A0A0N4UA71"/>
<dbReference type="Gene3D" id="3.40.850.10">
    <property type="entry name" value="Kinesin motor domain"/>
    <property type="match status" value="1"/>
</dbReference>
<evidence type="ECO:0000256" key="5">
    <source>
        <dbReference type="ARBA" id="ARBA00022741"/>
    </source>
</evidence>
<dbReference type="InterPro" id="IPR047149">
    <property type="entry name" value="KIF11-like"/>
</dbReference>
<dbReference type="GO" id="GO:0072686">
    <property type="term" value="C:mitotic spindle"/>
    <property type="evidence" value="ECO:0007669"/>
    <property type="project" value="TreeGrafter"/>
</dbReference>
<evidence type="ECO:0000256" key="9">
    <source>
        <dbReference type="ARBA" id="ARBA00023175"/>
    </source>
</evidence>
<reference evidence="20" key="1">
    <citation type="submission" date="2017-02" db="UniProtKB">
        <authorList>
            <consortium name="WormBaseParasite"/>
        </authorList>
    </citation>
    <scope>IDENTIFICATION</scope>
</reference>
<evidence type="ECO:0000256" key="12">
    <source>
        <dbReference type="ARBA" id="ARBA00034704"/>
    </source>
</evidence>
<keyword evidence="19" id="KW-1185">Reference proteome</keyword>
<evidence type="ECO:0000313" key="17">
    <source>
        <dbReference type="EMBL" id="VDN50419.1"/>
    </source>
</evidence>
<dbReference type="GO" id="GO:0090307">
    <property type="term" value="P:mitotic spindle assembly"/>
    <property type="evidence" value="ECO:0007669"/>
    <property type="project" value="TreeGrafter"/>
</dbReference>
<accession>A0A0N4UA71</accession>
<keyword evidence="10" id="KW-0206">Cytoskeleton</keyword>
<keyword evidence="6" id="KW-0498">Mitosis</keyword>
<dbReference type="GO" id="GO:0005634">
    <property type="term" value="C:nucleus"/>
    <property type="evidence" value="ECO:0007669"/>
    <property type="project" value="TreeGrafter"/>
</dbReference>
<dbReference type="PROSITE" id="PS50067">
    <property type="entry name" value="KINESIN_MOTOR_2"/>
    <property type="match status" value="1"/>
</dbReference>
<evidence type="ECO:0000313" key="19">
    <source>
        <dbReference type="Proteomes" id="UP000274756"/>
    </source>
</evidence>
<gene>
    <name evidence="17" type="ORF">DME_LOCUS392</name>
</gene>